<organism evidence="2 3">
    <name type="scientific">Nyssa sinensis</name>
    <dbReference type="NCBI Taxonomy" id="561372"/>
    <lineage>
        <taxon>Eukaryota</taxon>
        <taxon>Viridiplantae</taxon>
        <taxon>Streptophyta</taxon>
        <taxon>Embryophyta</taxon>
        <taxon>Tracheophyta</taxon>
        <taxon>Spermatophyta</taxon>
        <taxon>Magnoliopsida</taxon>
        <taxon>eudicotyledons</taxon>
        <taxon>Gunneridae</taxon>
        <taxon>Pentapetalae</taxon>
        <taxon>asterids</taxon>
        <taxon>Cornales</taxon>
        <taxon>Nyssaceae</taxon>
        <taxon>Nyssa</taxon>
    </lineage>
</organism>
<protein>
    <submittedName>
        <fullName evidence="2">Uncharacterized protein</fullName>
    </submittedName>
</protein>
<feature type="region of interest" description="Disordered" evidence="1">
    <location>
        <begin position="1"/>
        <end position="30"/>
    </location>
</feature>
<proteinExistence type="predicted"/>
<evidence type="ECO:0000313" key="3">
    <source>
        <dbReference type="Proteomes" id="UP000325577"/>
    </source>
</evidence>
<dbReference type="OrthoDB" id="2262048at2759"/>
<gene>
    <name evidence="2" type="ORF">F0562_019229</name>
</gene>
<dbReference type="Proteomes" id="UP000325577">
    <property type="component" value="Linkage Group LG9"/>
</dbReference>
<dbReference type="EMBL" id="CM018052">
    <property type="protein sequence ID" value="KAA8516050.1"/>
    <property type="molecule type" value="Genomic_DNA"/>
</dbReference>
<keyword evidence="3" id="KW-1185">Reference proteome</keyword>
<dbReference type="PANTHER" id="PTHR36856:SF2">
    <property type="match status" value="1"/>
</dbReference>
<dbReference type="PANTHER" id="PTHR36856">
    <property type="entry name" value="OS07G0175200 PROTEIN"/>
    <property type="match status" value="1"/>
</dbReference>
<sequence length="81" mass="8383">MDDEKRKSGGGGAGAGGSGGNTEKIESVGTETVDEALKRCLELNKGDQTKCKSVVEAFKSPSSSKKPLTPLRLRSGSLTDV</sequence>
<reference evidence="2 3" key="1">
    <citation type="submission" date="2019-09" db="EMBL/GenBank/DDBJ databases">
        <title>A chromosome-level genome assembly of the Chinese tupelo Nyssa sinensis.</title>
        <authorList>
            <person name="Yang X."/>
            <person name="Kang M."/>
            <person name="Yang Y."/>
            <person name="Xiong H."/>
            <person name="Wang M."/>
            <person name="Zhang Z."/>
            <person name="Wang Z."/>
            <person name="Wu H."/>
            <person name="Ma T."/>
            <person name="Liu J."/>
            <person name="Xi Z."/>
        </authorList>
    </citation>
    <scope>NUCLEOTIDE SEQUENCE [LARGE SCALE GENOMIC DNA]</scope>
    <source>
        <strain evidence="2">J267</strain>
        <tissue evidence="2">Leaf</tissue>
    </source>
</reference>
<evidence type="ECO:0000256" key="1">
    <source>
        <dbReference type="SAM" id="MobiDB-lite"/>
    </source>
</evidence>
<feature type="region of interest" description="Disordered" evidence="1">
    <location>
        <begin position="57"/>
        <end position="81"/>
    </location>
</feature>
<accession>A0A5J4ZCA0</accession>
<name>A0A5J4ZCA0_9ASTE</name>
<dbReference type="AlphaFoldDB" id="A0A5J4ZCA0"/>
<evidence type="ECO:0000313" key="2">
    <source>
        <dbReference type="EMBL" id="KAA8516050.1"/>
    </source>
</evidence>
<feature type="compositionally biased region" description="Gly residues" evidence="1">
    <location>
        <begin position="9"/>
        <end position="20"/>
    </location>
</feature>